<sequence>MGRPFTSKADGPISDGPIGEVKSNYGLGTIGGYGSGLSISSGLMETIPASFSNDTSDKKMSNGASNGATSGSNSSWTSIFGLSSRNPLPLPPAPISIGDKIVVVPPDEVIAQEVGVAIYASQEMDSSLRGVDFIAPVTNEWKPRKCNSCHALGHSVEKCPTTVERKLQQKEVMSKIIPDGKTRHAQLIKESRIYPKCI</sequence>
<evidence type="ECO:0008006" key="6">
    <source>
        <dbReference type="Google" id="ProtNLM"/>
    </source>
</evidence>
<dbReference type="EMBL" id="SSTE01018746">
    <property type="protein sequence ID" value="KAA0038385.1"/>
    <property type="molecule type" value="Genomic_DNA"/>
</dbReference>
<dbReference type="Proteomes" id="UP000321393">
    <property type="component" value="Unassembled WGS sequence"/>
</dbReference>
<evidence type="ECO:0000313" key="3">
    <source>
        <dbReference type="EMBL" id="TYJ97009.1"/>
    </source>
</evidence>
<evidence type="ECO:0000313" key="4">
    <source>
        <dbReference type="Proteomes" id="UP000321393"/>
    </source>
</evidence>
<accession>A0A5A7TAI5</accession>
<organism evidence="2 4">
    <name type="scientific">Cucumis melo var. makuwa</name>
    <name type="common">Oriental melon</name>
    <dbReference type="NCBI Taxonomy" id="1194695"/>
    <lineage>
        <taxon>Eukaryota</taxon>
        <taxon>Viridiplantae</taxon>
        <taxon>Streptophyta</taxon>
        <taxon>Embryophyta</taxon>
        <taxon>Tracheophyta</taxon>
        <taxon>Spermatophyta</taxon>
        <taxon>Magnoliopsida</taxon>
        <taxon>eudicotyledons</taxon>
        <taxon>Gunneridae</taxon>
        <taxon>Pentapetalae</taxon>
        <taxon>rosids</taxon>
        <taxon>fabids</taxon>
        <taxon>Cucurbitales</taxon>
        <taxon>Cucurbitaceae</taxon>
        <taxon>Benincaseae</taxon>
        <taxon>Cucumis</taxon>
    </lineage>
</organism>
<dbReference type="AlphaFoldDB" id="A0A5A7TAI5"/>
<dbReference type="Proteomes" id="UP000321947">
    <property type="component" value="Unassembled WGS sequence"/>
</dbReference>
<feature type="region of interest" description="Disordered" evidence="1">
    <location>
        <begin position="1"/>
        <end position="20"/>
    </location>
</feature>
<name>A0A5A7TAI5_CUCMM</name>
<feature type="region of interest" description="Disordered" evidence="1">
    <location>
        <begin position="53"/>
        <end position="73"/>
    </location>
</feature>
<reference evidence="4 5" key="1">
    <citation type="submission" date="2019-08" db="EMBL/GenBank/DDBJ databases">
        <title>Draft genome sequences of two oriental melons (Cucumis melo L. var makuwa).</title>
        <authorList>
            <person name="Kwon S.-Y."/>
        </authorList>
    </citation>
    <scope>NUCLEOTIDE SEQUENCE [LARGE SCALE GENOMIC DNA]</scope>
    <source>
        <strain evidence="5">cv. Chang Bougi</strain>
        <strain evidence="4">cv. SW 3</strain>
        <tissue evidence="2">Leaf</tissue>
    </source>
</reference>
<protein>
    <recommendedName>
        <fullName evidence="6">Zinc knuckle CX2CX4HX4C</fullName>
    </recommendedName>
</protein>
<feature type="compositionally biased region" description="Low complexity" evidence="1">
    <location>
        <begin position="61"/>
        <end position="73"/>
    </location>
</feature>
<evidence type="ECO:0000313" key="2">
    <source>
        <dbReference type="EMBL" id="KAA0038385.1"/>
    </source>
</evidence>
<evidence type="ECO:0000256" key="1">
    <source>
        <dbReference type="SAM" id="MobiDB-lite"/>
    </source>
</evidence>
<dbReference type="EMBL" id="SSTD01019069">
    <property type="protein sequence ID" value="TYJ97009.1"/>
    <property type="molecule type" value="Genomic_DNA"/>
</dbReference>
<evidence type="ECO:0000313" key="5">
    <source>
        <dbReference type="Proteomes" id="UP000321947"/>
    </source>
</evidence>
<proteinExistence type="predicted"/>
<comment type="caution">
    <text evidence="2">The sequence shown here is derived from an EMBL/GenBank/DDBJ whole genome shotgun (WGS) entry which is preliminary data.</text>
</comment>
<gene>
    <name evidence="3" type="ORF">E5676_scaffold506G00610</name>
    <name evidence="2" type="ORF">E6C27_scaffold270G002720</name>
</gene>
<dbReference type="OrthoDB" id="1751344at2759"/>